<evidence type="ECO:0000256" key="4">
    <source>
        <dbReference type="ARBA" id="ARBA00022741"/>
    </source>
</evidence>
<dbReference type="NCBIfam" id="TIGR02152">
    <property type="entry name" value="D_ribokin_bact"/>
    <property type="match status" value="1"/>
</dbReference>
<evidence type="ECO:0000256" key="6">
    <source>
        <dbReference type="ARBA" id="ARBA00022840"/>
    </source>
</evidence>
<feature type="binding site" evidence="10">
    <location>
        <position position="140"/>
    </location>
    <ligand>
        <name>substrate</name>
    </ligand>
</feature>
<feature type="binding site" evidence="10">
    <location>
        <begin position="220"/>
        <end position="225"/>
    </location>
    <ligand>
        <name>ATP</name>
        <dbReference type="ChEBI" id="CHEBI:30616"/>
    </ligand>
</feature>
<feature type="domain" description="Carbohydrate kinase PfkB" evidence="11">
    <location>
        <begin position="1"/>
        <end position="294"/>
    </location>
</feature>
<evidence type="ECO:0000259" key="11">
    <source>
        <dbReference type="Pfam" id="PF00294"/>
    </source>
</evidence>
<dbReference type="STRING" id="160454.RV10_GL001289"/>
<feature type="binding site" evidence="10">
    <location>
        <position position="291"/>
    </location>
    <ligand>
        <name>K(+)</name>
        <dbReference type="ChEBI" id="CHEBI:29103"/>
    </ligand>
</feature>
<sequence length="305" mass="32886">MKKILVIGSFMTDLVVQADRLPKNGETFIGNSFNQFTGGKGANQAVTAARLGGKVDMIGKVGDDAFGQEHIEALENDGIDSKNVFRDPKKATGVGSITLDAEGNNRIIVVPGANMELTVEEIDSCEALIAANDIIILQLEVPLPVVYRSIELARKHNKFVIFNPAPAQKIDEKYNDMINLIIPNETEAELLTGIAIKTDQDAQKAAAELRNKGFEKVIITLGERGILFQDNTNSFFKNAHKVQVEDTTAAGDSFIGGLAFGLSIDYPIEAALEWAVATSAVTVSRLGAQPSLPTFSEVEKQLGLK</sequence>
<dbReference type="eggNOG" id="COG0524">
    <property type="taxonomic scope" value="Bacteria"/>
</dbReference>
<protein>
    <recommendedName>
        <fullName evidence="10">Deoxyribokinase</fullName>
        <shortName evidence="10">dRK</shortName>
        <ecNumber evidence="10">2.7.1.229</ecNumber>
    </recommendedName>
    <alternativeName>
        <fullName evidence="10">ATP:2-deoxy-D-ribose 5-phosphotransferase</fullName>
    </alternativeName>
</protein>
<keyword evidence="8 10" id="KW-0630">Potassium</keyword>
<evidence type="ECO:0000256" key="7">
    <source>
        <dbReference type="ARBA" id="ARBA00022842"/>
    </source>
</evidence>
<keyword evidence="6 10" id="KW-0067">ATP-binding</keyword>
<evidence type="ECO:0000256" key="8">
    <source>
        <dbReference type="ARBA" id="ARBA00022958"/>
    </source>
</evidence>
<dbReference type="InterPro" id="IPR002173">
    <property type="entry name" value="Carboh/pur_kinase_PfkB_CS"/>
</dbReference>
<keyword evidence="9 10" id="KW-0119">Carbohydrate metabolism</keyword>
<comment type="cofactor">
    <cofactor evidence="10">
        <name>Mg(2+)</name>
        <dbReference type="ChEBI" id="CHEBI:18420"/>
    </cofactor>
</comment>
<keyword evidence="5 10" id="KW-0418">Kinase</keyword>
<dbReference type="GO" id="GO:0005829">
    <property type="term" value="C:cytosol"/>
    <property type="evidence" value="ECO:0007669"/>
    <property type="project" value="TreeGrafter"/>
</dbReference>
<dbReference type="PRINTS" id="PR00990">
    <property type="entry name" value="RIBOKINASE"/>
</dbReference>
<keyword evidence="4 10" id="KW-0547">Nucleotide-binding</keyword>
<dbReference type="InterPro" id="IPR011611">
    <property type="entry name" value="PfkB_dom"/>
</dbReference>
<dbReference type="PANTHER" id="PTHR10584">
    <property type="entry name" value="SUGAR KINASE"/>
    <property type="match status" value="1"/>
</dbReference>
<proteinExistence type="inferred from homology"/>
<dbReference type="Pfam" id="PF00294">
    <property type="entry name" value="PfkB"/>
    <property type="match status" value="1"/>
</dbReference>
<feature type="binding site" evidence="10">
    <location>
        <begin position="39"/>
        <end position="43"/>
    </location>
    <ligand>
        <name>substrate</name>
    </ligand>
</feature>
<dbReference type="Proteomes" id="UP000013782">
    <property type="component" value="Unassembled WGS sequence"/>
</dbReference>
<dbReference type="CDD" id="cd01174">
    <property type="entry name" value="ribokinase"/>
    <property type="match status" value="1"/>
</dbReference>
<dbReference type="AlphaFoldDB" id="R2SK50"/>
<dbReference type="EMBL" id="AJAQ01000011">
    <property type="protein sequence ID" value="EOH95555.1"/>
    <property type="molecule type" value="Genomic_DNA"/>
</dbReference>
<feature type="site" description="Important for substrate specificity" evidence="10">
    <location>
        <position position="11"/>
    </location>
</feature>
<dbReference type="HOGENOM" id="CLU_027634_2_0_9"/>
<dbReference type="Gene3D" id="3.40.1190.20">
    <property type="match status" value="1"/>
</dbReference>
<comment type="similarity">
    <text evidence="1">Belongs to the carbohydrate kinase pfkB family.</text>
</comment>
<dbReference type="OrthoDB" id="9775849at2"/>
<evidence type="ECO:0000256" key="9">
    <source>
        <dbReference type="ARBA" id="ARBA00023277"/>
    </source>
</evidence>
<evidence type="ECO:0000256" key="1">
    <source>
        <dbReference type="ARBA" id="ARBA00005380"/>
    </source>
</evidence>
<evidence type="ECO:0000256" key="2">
    <source>
        <dbReference type="ARBA" id="ARBA00022679"/>
    </source>
</evidence>
<dbReference type="GO" id="GO:0004747">
    <property type="term" value="F:ribokinase activity"/>
    <property type="evidence" value="ECO:0007669"/>
    <property type="project" value="UniProtKB-UniRule"/>
</dbReference>
<dbReference type="EC" id="2.7.1.229" evidence="10"/>
<name>R2SK50_9ENTE</name>
<dbReference type="RefSeq" id="WP_010756542.1">
    <property type="nucleotide sequence ID" value="NZ_ASWD01000002.1"/>
</dbReference>
<evidence type="ECO:0000256" key="3">
    <source>
        <dbReference type="ARBA" id="ARBA00022723"/>
    </source>
</evidence>
<keyword evidence="7 10" id="KW-0460">Magnesium</keyword>
<feature type="binding site" evidence="10">
    <location>
        <position position="282"/>
    </location>
    <ligand>
        <name>K(+)</name>
        <dbReference type="ChEBI" id="CHEBI:29103"/>
    </ligand>
</feature>
<comment type="function">
    <text evidence="10">Catalyzes the ATP-dependent phosphorylation of 2-deoxy-D-ribose to 2-deoxy-D-ribose 5-phosphate (dRib-5P), allowing the use of deoxyribose as the sole carbon source.</text>
</comment>
<dbReference type="GO" id="GO:0019303">
    <property type="term" value="P:D-ribose catabolic process"/>
    <property type="evidence" value="ECO:0007669"/>
    <property type="project" value="UniProtKB-UniPathway"/>
</dbReference>
<dbReference type="InterPro" id="IPR011877">
    <property type="entry name" value="Ribokinase"/>
</dbReference>
<dbReference type="SUPFAM" id="SSF53613">
    <property type="entry name" value="Ribokinase-like"/>
    <property type="match status" value="1"/>
</dbReference>
<dbReference type="HAMAP" id="MF_01987">
    <property type="entry name" value="Ribokinase"/>
    <property type="match status" value="1"/>
</dbReference>
<evidence type="ECO:0000313" key="13">
    <source>
        <dbReference type="Proteomes" id="UP000013782"/>
    </source>
</evidence>
<dbReference type="UniPathway" id="UPA00916">
    <property type="reaction ID" value="UER00889"/>
</dbReference>
<feature type="binding site" evidence="10">
    <location>
        <begin position="251"/>
        <end position="252"/>
    </location>
    <ligand>
        <name>ATP</name>
        <dbReference type="ChEBI" id="CHEBI:30616"/>
    </ligand>
</feature>
<organism evidence="12 13">
    <name type="scientific">Enterococcus pallens ATCC BAA-351</name>
    <dbReference type="NCBI Taxonomy" id="1158607"/>
    <lineage>
        <taxon>Bacteria</taxon>
        <taxon>Bacillati</taxon>
        <taxon>Bacillota</taxon>
        <taxon>Bacilli</taxon>
        <taxon>Lactobacillales</taxon>
        <taxon>Enterococcaceae</taxon>
        <taxon>Enterococcus</taxon>
    </lineage>
</organism>
<comment type="caution">
    <text evidence="12">The sequence shown here is derived from an EMBL/GenBank/DDBJ whole genome shotgun (WGS) entry which is preliminary data.</text>
</comment>
<keyword evidence="2 10" id="KW-0808">Transferase</keyword>
<feature type="binding site" evidence="10">
    <location>
        <position position="184"/>
    </location>
    <ligand>
        <name>ATP</name>
        <dbReference type="ChEBI" id="CHEBI:30616"/>
    </ligand>
</feature>
<gene>
    <name evidence="10" type="primary">deoK</name>
    <name evidence="12" type="ORF">UAU_01517</name>
</gene>
<dbReference type="InterPro" id="IPR029056">
    <property type="entry name" value="Ribokinase-like"/>
</dbReference>
<comment type="catalytic activity">
    <reaction evidence="10">
        <text>2-deoxy-D-ribose + ATP = 2-deoxy-D-ribose 5-phosphate + ADP + H(+)</text>
        <dbReference type="Rhea" id="RHEA:30871"/>
        <dbReference type="ChEBI" id="CHEBI:15378"/>
        <dbReference type="ChEBI" id="CHEBI:30616"/>
        <dbReference type="ChEBI" id="CHEBI:62877"/>
        <dbReference type="ChEBI" id="CHEBI:90761"/>
        <dbReference type="ChEBI" id="CHEBI:456216"/>
        <dbReference type="EC" id="2.7.1.229"/>
    </reaction>
</comment>
<dbReference type="PROSITE" id="PS00584">
    <property type="entry name" value="PFKB_KINASES_2"/>
    <property type="match status" value="1"/>
</dbReference>
<feature type="binding site" evidence="10">
    <location>
        <position position="246"/>
    </location>
    <ligand>
        <name>K(+)</name>
        <dbReference type="ChEBI" id="CHEBI:29103"/>
    </ligand>
</feature>
<feature type="binding site" evidence="10">
    <location>
        <position position="248"/>
    </location>
    <ligand>
        <name>K(+)</name>
        <dbReference type="ChEBI" id="CHEBI:29103"/>
    </ligand>
</feature>
<comment type="subcellular location">
    <subcellularLocation>
        <location evidence="10">Cytoplasm</location>
    </subcellularLocation>
</comment>
<feature type="binding site" evidence="10">
    <location>
        <begin position="11"/>
        <end position="13"/>
    </location>
    <ligand>
        <name>substrate</name>
    </ligand>
</feature>
<evidence type="ECO:0000313" key="12">
    <source>
        <dbReference type="EMBL" id="EOH95555.1"/>
    </source>
</evidence>
<dbReference type="GO" id="GO:0046872">
    <property type="term" value="F:metal ion binding"/>
    <property type="evidence" value="ECO:0007669"/>
    <property type="project" value="UniProtKB-KW"/>
</dbReference>
<comment type="caution">
    <text evidence="10">Lacks conserved residue(s) required for the propagation of feature annotation.</text>
</comment>
<dbReference type="InterPro" id="IPR002139">
    <property type="entry name" value="Ribo/fructo_kinase"/>
</dbReference>
<evidence type="ECO:0000256" key="10">
    <source>
        <dbReference type="HAMAP-Rule" id="MF_01987"/>
    </source>
</evidence>
<comment type="subunit">
    <text evidence="10">Homodimer.</text>
</comment>
<evidence type="ECO:0000256" key="5">
    <source>
        <dbReference type="ARBA" id="ARBA00022777"/>
    </source>
</evidence>
<keyword evidence="13" id="KW-1185">Reference proteome</keyword>
<dbReference type="PANTHER" id="PTHR10584:SF166">
    <property type="entry name" value="RIBOKINASE"/>
    <property type="match status" value="1"/>
</dbReference>
<accession>R2SK50</accession>
<comment type="similarity">
    <text evidence="10">Belongs to the carbohydrate kinase PfkB family. Deoxyribokinase subfamily.</text>
</comment>
<keyword evidence="10" id="KW-0963">Cytoplasm</keyword>
<feature type="binding site" evidence="10">
    <location>
        <position position="285"/>
    </location>
    <ligand>
        <name>K(+)</name>
        <dbReference type="ChEBI" id="CHEBI:29103"/>
    </ligand>
</feature>
<dbReference type="PATRIC" id="fig|1158607.3.peg.1504"/>
<dbReference type="GO" id="GO:0005524">
    <property type="term" value="F:ATP binding"/>
    <property type="evidence" value="ECO:0007669"/>
    <property type="project" value="UniProtKB-UniRule"/>
</dbReference>
<keyword evidence="3 10" id="KW-0479">Metal-binding</keyword>
<reference evidence="12 13" key="1">
    <citation type="submission" date="2013-02" db="EMBL/GenBank/DDBJ databases">
        <title>The Genome Sequence of Enterococcus pallens BAA-351.</title>
        <authorList>
            <consortium name="The Broad Institute Genome Sequencing Platform"/>
            <consortium name="The Broad Institute Genome Sequencing Center for Infectious Disease"/>
            <person name="Earl A.M."/>
            <person name="Gilmore M.S."/>
            <person name="Lebreton F."/>
            <person name="Walker B."/>
            <person name="Young S.K."/>
            <person name="Zeng Q."/>
            <person name="Gargeya S."/>
            <person name="Fitzgerald M."/>
            <person name="Haas B."/>
            <person name="Abouelleil A."/>
            <person name="Alvarado L."/>
            <person name="Arachchi H.M."/>
            <person name="Berlin A.M."/>
            <person name="Chapman S.B."/>
            <person name="Dewar J."/>
            <person name="Goldberg J."/>
            <person name="Griggs A."/>
            <person name="Gujja S."/>
            <person name="Hansen M."/>
            <person name="Howarth C."/>
            <person name="Imamovic A."/>
            <person name="Larimer J."/>
            <person name="McCowan C."/>
            <person name="Murphy C."/>
            <person name="Neiman D."/>
            <person name="Pearson M."/>
            <person name="Priest M."/>
            <person name="Roberts A."/>
            <person name="Saif S."/>
            <person name="Shea T."/>
            <person name="Sisk P."/>
            <person name="Sykes S."/>
            <person name="Wortman J."/>
            <person name="Nusbaum C."/>
            <person name="Birren B."/>
        </authorList>
    </citation>
    <scope>NUCLEOTIDE SEQUENCE [LARGE SCALE GENOMIC DNA]</scope>
    <source>
        <strain evidence="12 13">ATCC BAA-351</strain>
    </source>
</reference>
<feature type="active site" description="Proton acceptor" evidence="10">
    <location>
        <position position="252"/>
    </location>
</feature>
<feature type="binding site" evidence="10">
    <location>
        <position position="287"/>
    </location>
    <ligand>
        <name>K(+)</name>
        <dbReference type="ChEBI" id="CHEBI:29103"/>
    </ligand>
</feature>
<feature type="binding site" evidence="10">
    <location>
        <position position="252"/>
    </location>
    <ligand>
        <name>substrate</name>
    </ligand>
</feature>